<dbReference type="InterPro" id="IPR003918">
    <property type="entry name" value="NADH_UbQ_OxRdtase"/>
</dbReference>
<evidence type="ECO:0000313" key="3">
    <source>
        <dbReference type="EMBL" id="KEH28093.1"/>
    </source>
</evidence>
<dbReference type="STRING" id="3880.G7ZUU9"/>
<dbReference type="Proteomes" id="UP000002051">
    <property type="component" value="Chromosome 5"/>
</dbReference>
<keyword evidence="1" id="KW-0472">Membrane</keyword>
<sequence>MPHMTFFVGLNMFLVPIKASCILPLVLHDMGSYGLVRINIELFYSNILCRFNIFCYDRLRLLYLEEMGGMAIPMPKIFTIFTILSMTSFALSGMSGFVAQLIVFFGIITSKKYLFMMKILS</sequence>
<accession>G7ZUU9</accession>
<evidence type="ECO:0000313" key="5">
    <source>
        <dbReference type="Proteomes" id="UP000002051"/>
    </source>
</evidence>
<reference evidence="4" key="3">
    <citation type="submission" date="2015-04" db="UniProtKB">
        <authorList>
            <consortium name="EnsemblPlants"/>
        </authorList>
    </citation>
    <scope>IDENTIFICATION</scope>
    <source>
        <strain evidence="4">cv. Jemalong A17</strain>
    </source>
</reference>
<evidence type="ECO:0000313" key="4">
    <source>
        <dbReference type="EnsemblPlants" id="KEH28093"/>
    </source>
</evidence>
<dbReference type="PaxDb" id="3880-AES82987"/>
<dbReference type="eggNOG" id="KOG4845">
    <property type="taxonomic scope" value="Eukaryota"/>
</dbReference>
<gene>
    <name evidence="3" type="ordered locus">MTR_5g464700</name>
</gene>
<dbReference type="PANTHER" id="PTHR43507">
    <property type="entry name" value="NADH-UBIQUINONE OXIDOREDUCTASE CHAIN 4"/>
    <property type="match status" value="1"/>
</dbReference>
<name>G7ZUU9_MEDTR</name>
<evidence type="ECO:0000256" key="1">
    <source>
        <dbReference type="SAM" id="Phobius"/>
    </source>
</evidence>
<dbReference type="HOGENOM" id="CLU_130631_1_0_1"/>
<reference evidence="3 5" key="2">
    <citation type="journal article" date="2014" name="BMC Genomics">
        <title>An improved genome release (version Mt4.0) for the model legume Medicago truncatula.</title>
        <authorList>
            <person name="Tang H."/>
            <person name="Krishnakumar V."/>
            <person name="Bidwell S."/>
            <person name="Rosen B."/>
            <person name="Chan A."/>
            <person name="Zhou S."/>
            <person name="Gentzbittel L."/>
            <person name="Childs K.L."/>
            <person name="Yandell M."/>
            <person name="Gundlach H."/>
            <person name="Mayer K.F."/>
            <person name="Schwartz D.C."/>
            <person name="Town C.D."/>
        </authorList>
    </citation>
    <scope>GENOME REANNOTATION</scope>
    <source>
        <strain evidence="3">A17</strain>
        <strain evidence="4 5">cv. Jemalong A17</strain>
    </source>
</reference>
<keyword evidence="2" id="KW-0732">Signal</keyword>
<dbReference type="GO" id="GO:0008137">
    <property type="term" value="F:NADH dehydrogenase (ubiquinone) activity"/>
    <property type="evidence" value="ECO:0007669"/>
    <property type="project" value="InterPro"/>
</dbReference>
<organism evidence="3 5">
    <name type="scientific">Medicago truncatula</name>
    <name type="common">Barrel medic</name>
    <name type="synonym">Medicago tribuloides</name>
    <dbReference type="NCBI Taxonomy" id="3880"/>
    <lineage>
        <taxon>Eukaryota</taxon>
        <taxon>Viridiplantae</taxon>
        <taxon>Streptophyta</taxon>
        <taxon>Embryophyta</taxon>
        <taxon>Tracheophyta</taxon>
        <taxon>Spermatophyta</taxon>
        <taxon>Magnoliopsida</taxon>
        <taxon>eudicotyledons</taxon>
        <taxon>Gunneridae</taxon>
        <taxon>Pentapetalae</taxon>
        <taxon>rosids</taxon>
        <taxon>fabids</taxon>
        <taxon>Fabales</taxon>
        <taxon>Fabaceae</taxon>
        <taxon>Papilionoideae</taxon>
        <taxon>50 kb inversion clade</taxon>
        <taxon>NPAAA clade</taxon>
        <taxon>Hologalegina</taxon>
        <taxon>IRL clade</taxon>
        <taxon>Trifolieae</taxon>
        <taxon>Medicago</taxon>
    </lineage>
</organism>
<feature type="signal peptide" evidence="2">
    <location>
        <begin position="1"/>
        <end position="19"/>
    </location>
</feature>
<keyword evidence="5" id="KW-1185">Reference proteome</keyword>
<keyword evidence="1" id="KW-1133">Transmembrane helix</keyword>
<dbReference type="EnsemblPlants" id="KEH28093">
    <property type="protein sequence ID" value="KEH28093"/>
    <property type="gene ID" value="MTR_5g464700"/>
</dbReference>
<feature type="chain" id="PRO_5014574349" evidence="2">
    <location>
        <begin position="20"/>
        <end position="121"/>
    </location>
</feature>
<reference evidence="3 5" key="1">
    <citation type="journal article" date="2011" name="Nature">
        <title>The Medicago genome provides insight into the evolution of rhizobial symbioses.</title>
        <authorList>
            <person name="Young N.D."/>
            <person name="Debelle F."/>
            <person name="Oldroyd G.E."/>
            <person name="Geurts R."/>
            <person name="Cannon S.B."/>
            <person name="Udvardi M.K."/>
            <person name="Benedito V.A."/>
            <person name="Mayer K.F."/>
            <person name="Gouzy J."/>
            <person name="Schoof H."/>
            <person name="Van de Peer Y."/>
            <person name="Proost S."/>
            <person name="Cook D.R."/>
            <person name="Meyers B.C."/>
            <person name="Spannagl M."/>
            <person name="Cheung F."/>
            <person name="De Mita S."/>
            <person name="Krishnakumar V."/>
            <person name="Gundlach H."/>
            <person name="Zhou S."/>
            <person name="Mudge J."/>
            <person name="Bharti A.K."/>
            <person name="Murray J.D."/>
            <person name="Naoumkina M.A."/>
            <person name="Rosen B."/>
            <person name="Silverstein K.A."/>
            <person name="Tang H."/>
            <person name="Rombauts S."/>
            <person name="Zhao P.X."/>
            <person name="Zhou P."/>
            <person name="Barbe V."/>
            <person name="Bardou P."/>
            <person name="Bechner M."/>
            <person name="Bellec A."/>
            <person name="Berger A."/>
            <person name="Berges H."/>
            <person name="Bidwell S."/>
            <person name="Bisseling T."/>
            <person name="Choisne N."/>
            <person name="Couloux A."/>
            <person name="Denny R."/>
            <person name="Deshpande S."/>
            <person name="Dai X."/>
            <person name="Doyle J.J."/>
            <person name="Dudez A.M."/>
            <person name="Farmer A.D."/>
            <person name="Fouteau S."/>
            <person name="Franken C."/>
            <person name="Gibelin C."/>
            <person name="Gish J."/>
            <person name="Goldstein S."/>
            <person name="Gonzalez A.J."/>
            <person name="Green P.J."/>
            <person name="Hallab A."/>
            <person name="Hartog M."/>
            <person name="Hua A."/>
            <person name="Humphray S.J."/>
            <person name="Jeong D.H."/>
            <person name="Jing Y."/>
            <person name="Jocker A."/>
            <person name="Kenton S.M."/>
            <person name="Kim D.J."/>
            <person name="Klee K."/>
            <person name="Lai H."/>
            <person name="Lang C."/>
            <person name="Lin S."/>
            <person name="Macmil S.L."/>
            <person name="Magdelenat G."/>
            <person name="Matthews L."/>
            <person name="McCorrison J."/>
            <person name="Monaghan E.L."/>
            <person name="Mun J.H."/>
            <person name="Najar F.Z."/>
            <person name="Nicholson C."/>
            <person name="Noirot C."/>
            <person name="O'Bleness M."/>
            <person name="Paule C.R."/>
            <person name="Poulain J."/>
            <person name="Prion F."/>
            <person name="Qin B."/>
            <person name="Qu C."/>
            <person name="Retzel E.F."/>
            <person name="Riddle C."/>
            <person name="Sallet E."/>
            <person name="Samain S."/>
            <person name="Samson N."/>
            <person name="Sanders I."/>
            <person name="Saurat O."/>
            <person name="Scarpelli C."/>
            <person name="Schiex T."/>
            <person name="Segurens B."/>
            <person name="Severin A.J."/>
            <person name="Sherrier D.J."/>
            <person name="Shi R."/>
            <person name="Sims S."/>
            <person name="Singer S.R."/>
            <person name="Sinharoy S."/>
            <person name="Sterck L."/>
            <person name="Viollet A."/>
            <person name="Wang B.B."/>
            <person name="Wang K."/>
            <person name="Wang M."/>
            <person name="Wang X."/>
            <person name="Warfsmann J."/>
            <person name="Weissenbach J."/>
            <person name="White D.D."/>
            <person name="White J.D."/>
            <person name="Wiley G.B."/>
            <person name="Wincker P."/>
            <person name="Xing Y."/>
            <person name="Yang L."/>
            <person name="Yao Z."/>
            <person name="Ying F."/>
            <person name="Zhai J."/>
            <person name="Zhou L."/>
            <person name="Zuber A."/>
            <person name="Denarie J."/>
            <person name="Dixon R.A."/>
            <person name="May G.D."/>
            <person name="Schwartz D.C."/>
            <person name="Rogers J."/>
            <person name="Quetier F."/>
            <person name="Town C.D."/>
            <person name="Roe B.A."/>
        </authorList>
    </citation>
    <scope>NUCLEOTIDE SEQUENCE [LARGE SCALE GENOMIC DNA]</scope>
    <source>
        <strain evidence="3">A17</strain>
        <strain evidence="4 5">cv. Jemalong A17</strain>
    </source>
</reference>
<dbReference type="AlphaFoldDB" id="G7ZUU9"/>
<evidence type="ECO:0000256" key="2">
    <source>
        <dbReference type="SAM" id="SignalP"/>
    </source>
</evidence>
<keyword evidence="1" id="KW-0812">Transmembrane</keyword>
<protein>
    <submittedName>
        <fullName evidence="3">NAD(P)H-quinone oxidoreductase chain 4</fullName>
    </submittedName>
</protein>
<proteinExistence type="predicted"/>
<feature type="transmembrane region" description="Helical" evidence="1">
    <location>
        <begin position="77"/>
        <end position="108"/>
    </location>
</feature>
<dbReference type="GO" id="GO:0042773">
    <property type="term" value="P:ATP synthesis coupled electron transport"/>
    <property type="evidence" value="ECO:0007669"/>
    <property type="project" value="InterPro"/>
</dbReference>
<dbReference type="PANTHER" id="PTHR43507:SF21">
    <property type="entry name" value="NAD(P)H-QUINONE OXIDOREDUCTASE CHAIN 4, CHLOROPLASTIC"/>
    <property type="match status" value="1"/>
</dbReference>
<dbReference type="EMBL" id="CM001221">
    <property type="protein sequence ID" value="KEH28093.1"/>
    <property type="molecule type" value="Genomic_DNA"/>
</dbReference>